<dbReference type="HOGENOM" id="CLU_1314605_0_0_0"/>
<dbReference type="Proteomes" id="UP000000263">
    <property type="component" value="Chromosome"/>
</dbReference>
<feature type="transmembrane region" description="Helical" evidence="1">
    <location>
        <begin position="163"/>
        <end position="179"/>
    </location>
</feature>
<sequence length="209" mass="23118">MMRRSMSGKESGSGVTTLPFPQRGVLLLASLAGLCWAAALVMLIWGFVDRHQPYDAPERMVYYIMVSTAALLTFAPVAHRLRLTGLAFEGIAGTTLLLYTLAFVPPPVEWLLSPSEAPVYGIMALAVFWFFSSLAMPLLYAAGQRLFQQRARRYDRRRARRQAYEIGWLAVLIVALAGLRTLTPIAVALVALIIGVVELLFLSFVEPES</sequence>
<accession>A7NNC0</accession>
<evidence type="ECO:0000313" key="2">
    <source>
        <dbReference type="EMBL" id="ABU59053.1"/>
    </source>
</evidence>
<evidence type="ECO:0000313" key="3">
    <source>
        <dbReference type="Proteomes" id="UP000000263"/>
    </source>
</evidence>
<evidence type="ECO:0000256" key="1">
    <source>
        <dbReference type="SAM" id="Phobius"/>
    </source>
</evidence>
<keyword evidence="3" id="KW-1185">Reference proteome</keyword>
<dbReference type="eggNOG" id="ENOG5033AAZ">
    <property type="taxonomic scope" value="Bacteria"/>
</dbReference>
<name>A7NNC0_ROSCS</name>
<organism evidence="2 3">
    <name type="scientific">Roseiflexus castenholzii (strain DSM 13941 / HLO8)</name>
    <dbReference type="NCBI Taxonomy" id="383372"/>
    <lineage>
        <taxon>Bacteria</taxon>
        <taxon>Bacillati</taxon>
        <taxon>Chloroflexota</taxon>
        <taxon>Chloroflexia</taxon>
        <taxon>Chloroflexales</taxon>
        <taxon>Roseiflexineae</taxon>
        <taxon>Roseiflexaceae</taxon>
        <taxon>Roseiflexus</taxon>
    </lineage>
</organism>
<dbReference type="STRING" id="383372.Rcas_2996"/>
<feature type="transmembrane region" description="Helical" evidence="1">
    <location>
        <begin position="117"/>
        <end position="142"/>
    </location>
</feature>
<feature type="transmembrane region" description="Helical" evidence="1">
    <location>
        <begin position="25"/>
        <end position="48"/>
    </location>
</feature>
<feature type="transmembrane region" description="Helical" evidence="1">
    <location>
        <begin position="86"/>
        <end position="105"/>
    </location>
</feature>
<keyword evidence="1" id="KW-0472">Membrane</keyword>
<reference evidence="2 3" key="1">
    <citation type="submission" date="2007-08" db="EMBL/GenBank/DDBJ databases">
        <title>Complete sequence of Roseiflexus castenholzii DSM 13941.</title>
        <authorList>
            <consortium name="US DOE Joint Genome Institute"/>
            <person name="Copeland A."/>
            <person name="Lucas S."/>
            <person name="Lapidus A."/>
            <person name="Barry K."/>
            <person name="Glavina del Rio T."/>
            <person name="Dalin E."/>
            <person name="Tice H."/>
            <person name="Pitluck S."/>
            <person name="Thompson L.S."/>
            <person name="Brettin T."/>
            <person name="Bruce D."/>
            <person name="Detter J.C."/>
            <person name="Han C."/>
            <person name="Tapia R."/>
            <person name="Schmutz J."/>
            <person name="Larimer F."/>
            <person name="Land M."/>
            <person name="Hauser L."/>
            <person name="Kyrpides N."/>
            <person name="Mikhailova N."/>
            <person name="Bryant D.A."/>
            <person name="Hanada S."/>
            <person name="Tsukatani Y."/>
            <person name="Richardson P."/>
        </authorList>
    </citation>
    <scope>NUCLEOTIDE SEQUENCE [LARGE SCALE GENOMIC DNA]</scope>
    <source>
        <strain evidence="3">DSM 13941 / HLO8</strain>
    </source>
</reference>
<proteinExistence type="predicted"/>
<feature type="transmembrane region" description="Helical" evidence="1">
    <location>
        <begin position="60"/>
        <end position="79"/>
    </location>
</feature>
<keyword evidence="1" id="KW-1133">Transmembrane helix</keyword>
<protein>
    <submittedName>
        <fullName evidence="2">Uncharacterized protein</fullName>
    </submittedName>
</protein>
<dbReference type="KEGG" id="rca:Rcas_2996"/>
<gene>
    <name evidence="2" type="ordered locus">Rcas_2996</name>
</gene>
<feature type="transmembrane region" description="Helical" evidence="1">
    <location>
        <begin position="185"/>
        <end position="205"/>
    </location>
</feature>
<dbReference type="AlphaFoldDB" id="A7NNC0"/>
<dbReference type="EMBL" id="CP000804">
    <property type="protein sequence ID" value="ABU59053.1"/>
    <property type="molecule type" value="Genomic_DNA"/>
</dbReference>
<keyword evidence="1" id="KW-0812">Transmembrane</keyword>